<comment type="caution">
    <text evidence="1">The sequence shown here is derived from an EMBL/GenBank/DDBJ whole genome shotgun (WGS) entry which is preliminary data.</text>
</comment>
<evidence type="ECO:0000313" key="1">
    <source>
        <dbReference type="EMBL" id="PQO40325.1"/>
    </source>
</evidence>
<proteinExistence type="predicted"/>
<dbReference type="InterPro" id="IPR007485">
    <property type="entry name" value="LPS_assembly_LptE"/>
</dbReference>
<dbReference type="AlphaFoldDB" id="A0A2S8G779"/>
<dbReference type="GO" id="GO:0043165">
    <property type="term" value="P:Gram-negative-bacterium-type cell outer membrane assembly"/>
    <property type="evidence" value="ECO:0007669"/>
    <property type="project" value="InterPro"/>
</dbReference>
<evidence type="ECO:0000313" key="2">
    <source>
        <dbReference type="Proteomes" id="UP000240009"/>
    </source>
</evidence>
<protein>
    <recommendedName>
        <fullName evidence="3">LPS-assembly lipoprotein LptE</fullName>
    </recommendedName>
</protein>
<reference evidence="1 2" key="1">
    <citation type="submission" date="2018-02" db="EMBL/GenBank/DDBJ databases">
        <title>Comparative genomes isolates from brazilian mangrove.</title>
        <authorList>
            <person name="Araujo J.E."/>
            <person name="Taketani R.G."/>
            <person name="Silva M.C.P."/>
            <person name="Loureco M.V."/>
            <person name="Andreote F.D."/>
        </authorList>
    </citation>
    <scope>NUCLEOTIDE SEQUENCE [LARGE SCALE GENOMIC DNA]</scope>
    <source>
        <strain evidence="1 2">HEX-2 MGV</strain>
    </source>
</reference>
<organism evidence="1 2">
    <name type="scientific">Blastopirellula marina</name>
    <dbReference type="NCBI Taxonomy" id="124"/>
    <lineage>
        <taxon>Bacteria</taxon>
        <taxon>Pseudomonadati</taxon>
        <taxon>Planctomycetota</taxon>
        <taxon>Planctomycetia</taxon>
        <taxon>Pirellulales</taxon>
        <taxon>Pirellulaceae</taxon>
        <taxon>Blastopirellula</taxon>
    </lineage>
</organism>
<gene>
    <name evidence="1" type="ORF">C5Y96_01765</name>
</gene>
<dbReference type="GO" id="GO:0019867">
    <property type="term" value="C:outer membrane"/>
    <property type="evidence" value="ECO:0007669"/>
    <property type="project" value="InterPro"/>
</dbReference>
<name>A0A2S8G779_9BACT</name>
<evidence type="ECO:0008006" key="3">
    <source>
        <dbReference type="Google" id="ProtNLM"/>
    </source>
</evidence>
<dbReference type="EMBL" id="PUIA01000014">
    <property type="protein sequence ID" value="PQO40325.1"/>
    <property type="molecule type" value="Genomic_DNA"/>
</dbReference>
<dbReference type="Pfam" id="PF04390">
    <property type="entry name" value="LptE"/>
    <property type="match status" value="1"/>
</dbReference>
<sequence>MRHCLTPTRFLLLAAVLMLTAGQFGCVHYQIGNRSLYRPDIRTVHVPIFTSLTFRRDLGERITEAVIKEIESTTPYKVVDAQSADSVLQGSLVTENKLVQGQNTLDDPRILQENFQIQYQWIDQRGQLVRQPGTLALAPVLMSETITATGVLYPEPGQSMVTAQQEAIDQFAREVVRHMQTPW</sequence>
<dbReference type="Proteomes" id="UP000240009">
    <property type="component" value="Unassembled WGS sequence"/>
</dbReference>
<dbReference type="OrthoDB" id="270268at2"/>
<accession>A0A2S8G779</accession>
<dbReference type="RefSeq" id="WP_105349834.1">
    <property type="nucleotide sequence ID" value="NZ_PUIA01000014.1"/>
</dbReference>